<reference evidence="1 2" key="1">
    <citation type="submission" date="2020-07" db="EMBL/GenBank/DDBJ databases">
        <title>Sequencing the genomes of 1000 actinobacteria strains.</title>
        <authorList>
            <person name="Klenk H.-P."/>
        </authorList>
    </citation>
    <scope>NUCLEOTIDE SEQUENCE [LARGE SCALE GENOMIC DNA]</scope>
    <source>
        <strain evidence="1 2">DSM 7487</strain>
    </source>
</reference>
<evidence type="ECO:0000313" key="1">
    <source>
        <dbReference type="EMBL" id="NYD22316.1"/>
    </source>
</evidence>
<organism evidence="1 2">
    <name type="scientific">Kineococcus aurantiacus</name>
    <dbReference type="NCBI Taxonomy" id="37633"/>
    <lineage>
        <taxon>Bacteria</taxon>
        <taxon>Bacillati</taxon>
        <taxon>Actinomycetota</taxon>
        <taxon>Actinomycetes</taxon>
        <taxon>Kineosporiales</taxon>
        <taxon>Kineosporiaceae</taxon>
        <taxon>Kineococcus</taxon>
    </lineage>
</organism>
<dbReference type="RefSeq" id="WP_179751200.1">
    <property type="nucleotide sequence ID" value="NZ_BAAAGN010000022.1"/>
</dbReference>
<evidence type="ECO:0000313" key="2">
    <source>
        <dbReference type="Proteomes" id="UP000521922"/>
    </source>
</evidence>
<dbReference type="AlphaFoldDB" id="A0A7Y9DKK1"/>
<name>A0A7Y9DKK1_9ACTN</name>
<keyword evidence="2" id="KW-1185">Reference proteome</keyword>
<proteinExistence type="predicted"/>
<evidence type="ECO:0008006" key="3">
    <source>
        <dbReference type="Google" id="ProtNLM"/>
    </source>
</evidence>
<dbReference type="Gene3D" id="2.60.120.620">
    <property type="entry name" value="q2cbj1_9rhob like domain"/>
    <property type="match status" value="1"/>
</dbReference>
<dbReference type="SUPFAM" id="SSF51197">
    <property type="entry name" value="Clavaminate synthase-like"/>
    <property type="match status" value="1"/>
</dbReference>
<gene>
    <name evidence="1" type="ORF">BJ968_001856</name>
</gene>
<accession>A0A7Y9DKK1</accession>
<sequence length="264" mass="28812">MRRPHPRLSPEARRVLTDLRRDGVAATSLATLTGGTELLEEVLSRTDDLIADQSADIVRRRRLVAGEPTGWAGPLHDPHEVELLGPHPPVDPEDPYALFLRHPDVVGVAAAYCRRGVRIWDMNGLLTLAAPPTRTGDWARSAHGPAVEVHLHLAGVDAGVGPLSYVRTSHRRRRAVRRLERSGRRIADADVERAFGPAATATLDGAAGTVVFVDPRGLHRRPRPTARDRLLLRGRYGTRDARGHAVLLPAEEVPRSALADFALA</sequence>
<dbReference type="Proteomes" id="UP000521922">
    <property type="component" value="Unassembled WGS sequence"/>
</dbReference>
<comment type="caution">
    <text evidence="1">The sequence shown here is derived from an EMBL/GenBank/DDBJ whole genome shotgun (WGS) entry which is preliminary data.</text>
</comment>
<protein>
    <recommendedName>
        <fullName evidence="3">Phytanoyl-CoA dioxygenase family protein</fullName>
    </recommendedName>
</protein>
<dbReference type="EMBL" id="JACCBB010000001">
    <property type="protein sequence ID" value="NYD22316.1"/>
    <property type="molecule type" value="Genomic_DNA"/>
</dbReference>